<evidence type="ECO:0000259" key="9">
    <source>
        <dbReference type="PROSITE" id="PS50850"/>
    </source>
</evidence>
<feature type="transmembrane region" description="Helical" evidence="8">
    <location>
        <begin position="102"/>
        <end position="125"/>
    </location>
</feature>
<feature type="transmembrane region" description="Helical" evidence="8">
    <location>
        <begin position="304"/>
        <end position="326"/>
    </location>
</feature>
<evidence type="ECO:0000256" key="8">
    <source>
        <dbReference type="SAM" id="Phobius"/>
    </source>
</evidence>
<keyword evidence="3" id="KW-0813">Transport</keyword>
<evidence type="ECO:0000256" key="7">
    <source>
        <dbReference type="ARBA" id="ARBA00023136"/>
    </source>
</evidence>
<feature type="transmembrane region" description="Helical" evidence="8">
    <location>
        <begin position="362"/>
        <end position="388"/>
    </location>
</feature>
<feature type="transmembrane region" description="Helical" evidence="8">
    <location>
        <begin position="12"/>
        <end position="30"/>
    </location>
</feature>
<evidence type="ECO:0000256" key="1">
    <source>
        <dbReference type="ARBA" id="ARBA00004651"/>
    </source>
</evidence>
<keyword evidence="4" id="KW-1003">Cell membrane</keyword>
<evidence type="ECO:0000256" key="2">
    <source>
        <dbReference type="ARBA" id="ARBA00008335"/>
    </source>
</evidence>
<comment type="similarity">
    <text evidence="2">Belongs to the major facilitator superfamily.</text>
</comment>
<feature type="transmembrane region" description="Helical" evidence="8">
    <location>
        <begin position="338"/>
        <end position="356"/>
    </location>
</feature>
<evidence type="ECO:0000313" key="10">
    <source>
        <dbReference type="EMBL" id="MDP5136616.1"/>
    </source>
</evidence>
<comment type="caution">
    <text evidence="10">The sequence shown here is derived from an EMBL/GenBank/DDBJ whole genome shotgun (WGS) entry which is preliminary data.</text>
</comment>
<evidence type="ECO:0000256" key="3">
    <source>
        <dbReference type="ARBA" id="ARBA00022448"/>
    </source>
</evidence>
<dbReference type="Proteomes" id="UP001231109">
    <property type="component" value="Unassembled WGS sequence"/>
</dbReference>
<dbReference type="EMBL" id="JAPJDZ010000027">
    <property type="protein sequence ID" value="MDP5136616.1"/>
    <property type="molecule type" value="Genomic_DNA"/>
</dbReference>
<dbReference type="InterPro" id="IPR020846">
    <property type="entry name" value="MFS_dom"/>
</dbReference>
<feature type="transmembrane region" description="Helical" evidence="8">
    <location>
        <begin position="280"/>
        <end position="298"/>
    </location>
</feature>
<dbReference type="PANTHER" id="PTHR43271">
    <property type="entry name" value="BLL2771 PROTEIN"/>
    <property type="match status" value="1"/>
</dbReference>
<dbReference type="RefSeq" id="WP_305976044.1">
    <property type="nucleotide sequence ID" value="NZ_JAPJDZ010000027.1"/>
</dbReference>
<dbReference type="Pfam" id="PF07690">
    <property type="entry name" value="MFS_1"/>
    <property type="match status" value="1"/>
</dbReference>
<reference evidence="10 11" key="1">
    <citation type="submission" date="2022-11" db="EMBL/GenBank/DDBJ databases">
        <title>Viruses from the air-sea interface of a natural surface slick.</title>
        <authorList>
            <person name="Rahlff J."/>
            <person name="Holmfeldt K."/>
        </authorList>
    </citation>
    <scope>NUCLEOTIDE SEQUENCE [LARGE SCALE GENOMIC DNA]</scope>
    <source>
        <strain evidence="10 11">SMS4</strain>
    </source>
</reference>
<protein>
    <submittedName>
        <fullName evidence="10">MFS transporter</fullName>
    </submittedName>
</protein>
<feature type="transmembrane region" description="Helical" evidence="8">
    <location>
        <begin position="50"/>
        <end position="69"/>
    </location>
</feature>
<proteinExistence type="inferred from homology"/>
<dbReference type="PANTHER" id="PTHR43271:SF1">
    <property type="entry name" value="INNER MEMBRANE TRANSPORT PROTEIN YNFM"/>
    <property type="match status" value="1"/>
</dbReference>
<name>A0ABT9HZQ0_9GAMM</name>
<feature type="domain" description="Major facilitator superfamily (MFS) profile" evidence="9">
    <location>
        <begin position="12"/>
        <end position="391"/>
    </location>
</feature>
<dbReference type="Gene3D" id="1.20.1250.20">
    <property type="entry name" value="MFS general substrate transporter like domains"/>
    <property type="match status" value="1"/>
</dbReference>
<feature type="transmembrane region" description="Helical" evidence="8">
    <location>
        <begin position="78"/>
        <end position="96"/>
    </location>
</feature>
<comment type="subcellular location">
    <subcellularLocation>
        <location evidence="1">Cell membrane</location>
        <topology evidence="1">Multi-pass membrane protein</topology>
    </subcellularLocation>
</comment>
<feature type="transmembrane region" description="Helical" evidence="8">
    <location>
        <begin position="248"/>
        <end position="268"/>
    </location>
</feature>
<feature type="transmembrane region" description="Helical" evidence="8">
    <location>
        <begin position="166"/>
        <end position="186"/>
    </location>
</feature>
<organism evidence="10 11">
    <name type="scientific">Rheinheimera baltica</name>
    <dbReference type="NCBI Taxonomy" id="67576"/>
    <lineage>
        <taxon>Bacteria</taxon>
        <taxon>Pseudomonadati</taxon>
        <taxon>Pseudomonadota</taxon>
        <taxon>Gammaproteobacteria</taxon>
        <taxon>Chromatiales</taxon>
        <taxon>Chromatiaceae</taxon>
        <taxon>Rheinheimera</taxon>
    </lineage>
</organism>
<keyword evidence="7 8" id="KW-0472">Membrane</keyword>
<evidence type="ECO:0000256" key="4">
    <source>
        <dbReference type="ARBA" id="ARBA00022475"/>
    </source>
</evidence>
<dbReference type="InterPro" id="IPR011701">
    <property type="entry name" value="MFS"/>
</dbReference>
<gene>
    <name evidence="10" type="ORF">ORJ04_11730</name>
</gene>
<evidence type="ECO:0000313" key="11">
    <source>
        <dbReference type="Proteomes" id="UP001231109"/>
    </source>
</evidence>
<keyword evidence="11" id="KW-1185">Reference proteome</keyword>
<keyword evidence="6 8" id="KW-1133">Transmembrane helix</keyword>
<sequence length="398" mass="43730">MIEYKSPAFYRATFALCLAAVVVFANLHLLQPLLPVLSRDFNLTPLQTNWAYTIGTLSLGLSLLVYAALSDAWGRKKLLLFTLSGMTLTTLALTQVESFTALLLWRALQGIFLGGLPAIAIAYMGEEFTKPAVVAAVGYYISANSLGGISGRLMAGALADIGHWQWAFWPVALLSLLSCYFVWRFLPSAARFSTRHFSAKQALTDNLYHLKQPLLLLTFLIGGLNFFIFLNQYTYISFVLSDTPYSLSSVWIGLLFVTYFTGTLGSALSGKVALKIAPPLGMAAGVVILMLGTLFTLHSSLVSIVLGFFINAFGFFLCHSLASSWVNHCASRAKASASALYLVFYYVGASTGGIYLQPFWQWLGWQGVVIGAELMYGVTLLLCIWLYVKAKRLQLLKF</sequence>
<dbReference type="InterPro" id="IPR036259">
    <property type="entry name" value="MFS_trans_sf"/>
</dbReference>
<dbReference type="PROSITE" id="PS50850">
    <property type="entry name" value="MFS"/>
    <property type="match status" value="1"/>
</dbReference>
<dbReference type="SUPFAM" id="SSF103473">
    <property type="entry name" value="MFS general substrate transporter"/>
    <property type="match status" value="1"/>
</dbReference>
<feature type="transmembrane region" description="Helical" evidence="8">
    <location>
        <begin position="214"/>
        <end position="236"/>
    </location>
</feature>
<accession>A0ABT9HZQ0</accession>
<feature type="transmembrane region" description="Helical" evidence="8">
    <location>
        <begin position="132"/>
        <end position="154"/>
    </location>
</feature>
<dbReference type="CDD" id="cd17324">
    <property type="entry name" value="MFS_NepI_like"/>
    <property type="match status" value="1"/>
</dbReference>
<evidence type="ECO:0000256" key="5">
    <source>
        <dbReference type="ARBA" id="ARBA00022692"/>
    </source>
</evidence>
<keyword evidence="5 8" id="KW-0812">Transmembrane</keyword>
<evidence type="ECO:0000256" key="6">
    <source>
        <dbReference type="ARBA" id="ARBA00022989"/>
    </source>
</evidence>